<protein>
    <recommendedName>
        <fullName evidence="1">BTB domain-containing protein</fullName>
    </recommendedName>
</protein>
<proteinExistence type="predicted"/>
<dbReference type="Proteomes" id="UP000256690">
    <property type="component" value="Unassembled WGS sequence"/>
</dbReference>
<dbReference type="PANTHER" id="PTHR47843">
    <property type="entry name" value="BTB DOMAIN-CONTAINING PROTEIN-RELATED"/>
    <property type="match status" value="1"/>
</dbReference>
<feature type="domain" description="BTB" evidence="1">
    <location>
        <begin position="22"/>
        <end position="91"/>
    </location>
</feature>
<accession>A0A3D8T2P5</accession>
<evidence type="ECO:0000313" key="2">
    <source>
        <dbReference type="EMBL" id="RDW92789.1"/>
    </source>
</evidence>
<dbReference type="Pfam" id="PF00651">
    <property type="entry name" value="BTB"/>
    <property type="match status" value="1"/>
</dbReference>
<sequence length="225" mass="26479">MLGDWVIRARERARGMYVMRLAYLLTSVGEQRKTFVVHEAALREFSPFFDKALTGEWKEARERVVQLPEEDPEVFDIFVHWVYCGKLPFSIDEHTGDIDAEYMELAKAYVFGEKLLSPEFQDRVVDVVVEKSRADRNHRHWMESCLGMDVVRYVYGHTLEGTPLRKLVVDIFFEYGDKTWLDGEIDVPQPFTRALAMHHLAGRVWDENWVYSSFRYYSAGEFSEF</sequence>
<reference evidence="2 3" key="1">
    <citation type="journal article" date="2018" name="IMA Fungus">
        <title>IMA Genome-F 9: Draft genome sequence of Annulohypoxylon stygium, Aspergillus mulundensis, Berkeleyomyces basicola (syn. Thielaviopsis basicola), Ceratocystis smalleyi, two Cercospora beticola strains, Coleophoma cylindrospora, Fusarium fracticaudum, Phialophora cf. hyalina, and Morchella septimelata.</title>
        <authorList>
            <person name="Wingfield B.D."/>
            <person name="Bills G.F."/>
            <person name="Dong Y."/>
            <person name="Huang W."/>
            <person name="Nel W.J."/>
            <person name="Swalarsk-Parry B.S."/>
            <person name="Vaghefi N."/>
            <person name="Wilken P.M."/>
            <person name="An Z."/>
            <person name="de Beer Z.W."/>
            <person name="De Vos L."/>
            <person name="Chen L."/>
            <person name="Duong T.A."/>
            <person name="Gao Y."/>
            <person name="Hammerbacher A."/>
            <person name="Kikkert J.R."/>
            <person name="Li Y."/>
            <person name="Li H."/>
            <person name="Li K."/>
            <person name="Li Q."/>
            <person name="Liu X."/>
            <person name="Ma X."/>
            <person name="Naidoo K."/>
            <person name="Pethybridge S.J."/>
            <person name="Sun J."/>
            <person name="Steenkamp E.T."/>
            <person name="van der Nest M.A."/>
            <person name="van Wyk S."/>
            <person name="Wingfield M.J."/>
            <person name="Xiong C."/>
            <person name="Yue Q."/>
            <person name="Zhang X."/>
        </authorList>
    </citation>
    <scope>NUCLEOTIDE SEQUENCE [LARGE SCALE GENOMIC DNA]</scope>
    <source>
        <strain evidence="2 3">DSM 5745</strain>
    </source>
</reference>
<dbReference type="InterPro" id="IPR011333">
    <property type="entry name" value="SKP1/BTB/POZ_sf"/>
</dbReference>
<keyword evidence="3" id="KW-1185">Reference proteome</keyword>
<dbReference type="EMBL" id="PVWQ01000001">
    <property type="protein sequence ID" value="RDW92789.1"/>
    <property type="molecule type" value="Genomic_DNA"/>
</dbReference>
<dbReference type="RefSeq" id="XP_026607972.1">
    <property type="nucleotide sequence ID" value="XM_026742127.1"/>
</dbReference>
<dbReference type="AlphaFoldDB" id="A0A3D8T2P5"/>
<dbReference type="Gene3D" id="3.30.710.10">
    <property type="entry name" value="Potassium Channel Kv1.1, Chain A"/>
    <property type="match status" value="1"/>
</dbReference>
<evidence type="ECO:0000313" key="3">
    <source>
        <dbReference type="Proteomes" id="UP000256690"/>
    </source>
</evidence>
<dbReference type="InterPro" id="IPR000210">
    <property type="entry name" value="BTB/POZ_dom"/>
</dbReference>
<comment type="caution">
    <text evidence="2">The sequence shown here is derived from an EMBL/GenBank/DDBJ whole genome shotgun (WGS) entry which is preliminary data.</text>
</comment>
<evidence type="ECO:0000259" key="1">
    <source>
        <dbReference type="PROSITE" id="PS50097"/>
    </source>
</evidence>
<dbReference type="PANTHER" id="PTHR47843:SF2">
    <property type="entry name" value="BTB DOMAIN-CONTAINING PROTEIN"/>
    <property type="match status" value="1"/>
</dbReference>
<dbReference type="CDD" id="cd18186">
    <property type="entry name" value="BTB_POZ_ZBTB_KLHL-like"/>
    <property type="match status" value="1"/>
</dbReference>
<organism evidence="2 3">
    <name type="scientific">Aspergillus mulundensis</name>
    <dbReference type="NCBI Taxonomy" id="1810919"/>
    <lineage>
        <taxon>Eukaryota</taxon>
        <taxon>Fungi</taxon>
        <taxon>Dikarya</taxon>
        <taxon>Ascomycota</taxon>
        <taxon>Pezizomycotina</taxon>
        <taxon>Eurotiomycetes</taxon>
        <taxon>Eurotiomycetidae</taxon>
        <taxon>Eurotiales</taxon>
        <taxon>Aspergillaceae</taxon>
        <taxon>Aspergillus</taxon>
        <taxon>Aspergillus subgen. Nidulantes</taxon>
    </lineage>
</organism>
<dbReference type="OrthoDB" id="1022638at2759"/>
<name>A0A3D8T2P5_9EURO</name>
<dbReference type="STRING" id="1810919.A0A3D8T2P5"/>
<dbReference type="PROSITE" id="PS50097">
    <property type="entry name" value="BTB"/>
    <property type="match status" value="1"/>
</dbReference>
<gene>
    <name evidence="2" type="ORF">DSM5745_00111</name>
</gene>
<dbReference type="GeneID" id="38110481"/>
<dbReference type="SUPFAM" id="SSF54695">
    <property type="entry name" value="POZ domain"/>
    <property type="match status" value="1"/>
</dbReference>